<dbReference type="CDD" id="cd00496">
    <property type="entry name" value="PheRS_alpha_core"/>
    <property type="match status" value="1"/>
</dbReference>
<keyword evidence="2" id="KW-0436">Ligase</keyword>
<evidence type="ECO:0000256" key="1">
    <source>
        <dbReference type="ARBA" id="ARBA00012814"/>
    </source>
</evidence>
<dbReference type="PANTHER" id="PTHR11538">
    <property type="entry name" value="PHENYLALANYL-TRNA SYNTHETASE"/>
    <property type="match status" value="1"/>
</dbReference>
<evidence type="ECO:0000256" key="2">
    <source>
        <dbReference type="ARBA" id="ARBA00022598"/>
    </source>
</evidence>
<evidence type="ECO:0000256" key="4">
    <source>
        <dbReference type="ARBA" id="ARBA00022840"/>
    </source>
</evidence>
<dbReference type="FunCoup" id="A0A067NQR7">
    <property type="interactions" value="739"/>
</dbReference>
<name>A0A067NQR7_PLEO1</name>
<dbReference type="FunFam" id="1.10.10.2330:FF:000002">
    <property type="entry name" value="Phenylalanyl-tRNA synthetase alpha chain"/>
    <property type="match status" value="1"/>
</dbReference>
<evidence type="ECO:0000259" key="8">
    <source>
        <dbReference type="PROSITE" id="PS50862"/>
    </source>
</evidence>
<dbReference type="GO" id="GO:0005829">
    <property type="term" value="C:cytosol"/>
    <property type="evidence" value="ECO:0007669"/>
    <property type="project" value="TreeGrafter"/>
</dbReference>
<dbReference type="Gene3D" id="1.10.10.2330">
    <property type="match status" value="1"/>
</dbReference>
<dbReference type="GO" id="GO:0006432">
    <property type="term" value="P:phenylalanyl-tRNA aminoacylation"/>
    <property type="evidence" value="ECO:0007669"/>
    <property type="project" value="TreeGrafter"/>
</dbReference>
<dbReference type="GO" id="GO:0009328">
    <property type="term" value="C:phenylalanine-tRNA ligase complex"/>
    <property type="evidence" value="ECO:0007669"/>
    <property type="project" value="TreeGrafter"/>
</dbReference>
<dbReference type="EMBL" id="KL198007">
    <property type="protein sequence ID" value="KDQ29320.1"/>
    <property type="molecule type" value="Genomic_DNA"/>
</dbReference>
<evidence type="ECO:0000256" key="5">
    <source>
        <dbReference type="ARBA" id="ARBA00022917"/>
    </source>
</evidence>
<feature type="domain" description="Aminoacyl-transfer RNA synthetases class-II family profile" evidence="8">
    <location>
        <begin position="205"/>
        <end position="474"/>
    </location>
</feature>
<dbReference type="Pfam" id="PF01409">
    <property type="entry name" value="tRNA-synt_2d"/>
    <property type="match status" value="2"/>
</dbReference>
<sequence>MAEALQQVILDTLDAESTIKDTRALVLPGEKGPAISNDAQIAILGALNSLSSRDMISYATHEVISHVPTPEGSQIVEQGSNEARVWAALPLKGQGEPITPNQLKKAVGDEVAKVGQGRAFKNGWIAKEGDGLVKSAPEIKDITRDDLLEIKSTGTLKSGEKALADLRKRKLIVQKGSWKTSAFKKYNFEAEGIPTNGGALHPLLKVREEIRNIFLEMGFAEMPTQSFVESGFWCFDALFVPQQHPARDLQDTFYLSDPVISLPPKKDYYDLVSKVHEHGGFGSTGYRAPWVEEESRKLLLRTHTTASSAHMLYKLAAACRGEKISSDKGEYTHGAASTTGRDRGDPVKDDGFRPAKLFSIDRVFRNETMDATHLAEFHQVEGVVADRNLTLADLIGFMRVFFDKMGIEQVRFKPAYNPYTEPSLEIFAFHPMLNRWVEVGNSGMFRPEMLEPMGFPKDVRVHGWGLSLERPTMIRSSSCDHRYGINNIRTLVGHKVSIEGIENSPAVRF</sequence>
<evidence type="ECO:0000256" key="6">
    <source>
        <dbReference type="ARBA" id="ARBA00023146"/>
    </source>
</evidence>
<dbReference type="OrthoDB" id="238316at2759"/>
<dbReference type="Gene3D" id="3.30.930.10">
    <property type="entry name" value="Bira Bifunctional Protein, Domain 2"/>
    <property type="match status" value="1"/>
</dbReference>
<evidence type="ECO:0000313" key="9">
    <source>
        <dbReference type="EMBL" id="KDQ29320.1"/>
    </source>
</evidence>
<accession>A0A067NQR7</accession>
<dbReference type="PROSITE" id="PS50862">
    <property type="entry name" value="AA_TRNA_LIGASE_II"/>
    <property type="match status" value="1"/>
</dbReference>
<dbReference type="InterPro" id="IPR002319">
    <property type="entry name" value="Phenylalanyl-tRNA_Synthase"/>
</dbReference>
<keyword evidence="4" id="KW-0067">ATP-binding</keyword>
<dbReference type="GO" id="GO:0004826">
    <property type="term" value="F:phenylalanine-tRNA ligase activity"/>
    <property type="evidence" value="ECO:0007669"/>
    <property type="project" value="UniProtKB-EC"/>
</dbReference>
<evidence type="ECO:0000256" key="3">
    <source>
        <dbReference type="ARBA" id="ARBA00022741"/>
    </source>
</evidence>
<dbReference type="Proteomes" id="UP000027073">
    <property type="component" value="Unassembled WGS sequence"/>
</dbReference>
<dbReference type="PANTHER" id="PTHR11538:SF40">
    <property type="entry name" value="PHENYLALANINE--TRNA LIGASE ALPHA SUBUNIT"/>
    <property type="match status" value="1"/>
</dbReference>
<dbReference type="STRING" id="1137138.A0A067NQR7"/>
<dbReference type="HOGENOM" id="CLU_025086_2_0_1"/>
<dbReference type="VEuPathDB" id="FungiDB:PLEOSDRAFT_1038820"/>
<dbReference type="SUPFAM" id="SSF55681">
    <property type="entry name" value="Class II aaRS and biotin synthetases"/>
    <property type="match status" value="1"/>
</dbReference>
<keyword evidence="3" id="KW-0547">Nucleotide-binding</keyword>
<evidence type="ECO:0000313" key="10">
    <source>
        <dbReference type="Proteomes" id="UP000027073"/>
    </source>
</evidence>
<dbReference type="InterPro" id="IPR045864">
    <property type="entry name" value="aa-tRNA-synth_II/BPL/LPL"/>
</dbReference>
<organism evidence="9 10">
    <name type="scientific">Pleurotus ostreatus (strain PC15)</name>
    <name type="common">Oyster mushroom</name>
    <dbReference type="NCBI Taxonomy" id="1137138"/>
    <lineage>
        <taxon>Eukaryota</taxon>
        <taxon>Fungi</taxon>
        <taxon>Dikarya</taxon>
        <taxon>Basidiomycota</taxon>
        <taxon>Agaricomycotina</taxon>
        <taxon>Agaricomycetes</taxon>
        <taxon>Agaricomycetidae</taxon>
        <taxon>Agaricales</taxon>
        <taxon>Pleurotineae</taxon>
        <taxon>Pleurotaceae</taxon>
        <taxon>Pleurotus</taxon>
    </lineage>
</organism>
<dbReference type="InterPro" id="IPR006195">
    <property type="entry name" value="aa-tRNA-synth_II"/>
</dbReference>
<keyword evidence="5" id="KW-0648">Protein biosynthesis</keyword>
<dbReference type="GO" id="GO:0005524">
    <property type="term" value="F:ATP binding"/>
    <property type="evidence" value="ECO:0007669"/>
    <property type="project" value="UniProtKB-KW"/>
</dbReference>
<dbReference type="AlphaFoldDB" id="A0A067NQR7"/>
<keyword evidence="6" id="KW-0030">Aminoacyl-tRNA synthetase</keyword>
<proteinExistence type="predicted"/>
<dbReference type="InParanoid" id="A0A067NQR7"/>
<dbReference type="InterPro" id="IPR040725">
    <property type="entry name" value="PheRS_DBD3"/>
</dbReference>
<dbReference type="GO" id="GO:0000049">
    <property type="term" value="F:tRNA binding"/>
    <property type="evidence" value="ECO:0007669"/>
    <property type="project" value="InterPro"/>
</dbReference>
<reference evidence="10" key="1">
    <citation type="journal article" date="2014" name="Proc. Natl. Acad. Sci. U.S.A.">
        <title>Extensive sampling of basidiomycete genomes demonstrates inadequacy of the white-rot/brown-rot paradigm for wood decay fungi.</title>
        <authorList>
            <person name="Riley R."/>
            <person name="Salamov A.A."/>
            <person name="Brown D.W."/>
            <person name="Nagy L.G."/>
            <person name="Floudas D."/>
            <person name="Held B.W."/>
            <person name="Levasseur A."/>
            <person name="Lombard V."/>
            <person name="Morin E."/>
            <person name="Otillar R."/>
            <person name="Lindquist E.A."/>
            <person name="Sun H."/>
            <person name="LaButti K.M."/>
            <person name="Schmutz J."/>
            <person name="Jabbour D."/>
            <person name="Luo H."/>
            <person name="Baker S.E."/>
            <person name="Pisabarro A.G."/>
            <person name="Walton J.D."/>
            <person name="Blanchette R.A."/>
            <person name="Henrissat B."/>
            <person name="Martin F."/>
            <person name="Cullen D."/>
            <person name="Hibbett D.S."/>
            <person name="Grigoriev I.V."/>
        </authorList>
    </citation>
    <scope>NUCLEOTIDE SEQUENCE [LARGE SCALE GENOMIC DNA]</scope>
    <source>
        <strain evidence="10">PC15</strain>
    </source>
</reference>
<evidence type="ECO:0000256" key="7">
    <source>
        <dbReference type="ARBA" id="ARBA00030612"/>
    </source>
</evidence>
<dbReference type="EC" id="6.1.1.20" evidence="1"/>
<dbReference type="Pfam" id="PF18553">
    <property type="entry name" value="PheRS_DBD3"/>
    <property type="match status" value="1"/>
</dbReference>
<protein>
    <recommendedName>
        <fullName evidence="1">phenylalanine--tRNA ligase</fullName>
        <ecNumber evidence="1">6.1.1.20</ecNumber>
    </recommendedName>
    <alternativeName>
        <fullName evidence="7">Phenylalanyl-tRNA synthetase alpha subunit</fullName>
    </alternativeName>
</protein>
<gene>
    <name evidence="9" type="ORF">PLEOSDRAFT_1038820</name>
</gene>